<keyword evidence="3" id="KW-1185">Reference proteome</keyword>
<protein>
    <recommendedName>
        <fullName evidence="4">F420-dependent oxidoreductase</fullName>
    </recommendedName>
</protein>
<proteinExistence type="predicted"/>
<feature type="transmembrane region" description="Helical" evidence="1">
    <location>
        <begin position="72"/>
        <end position="96"/>
    </location>
</feature>
<evidence type="ECO:0000313" key="2">
    <source>
        <dbReference type="EMBL" id="TFD85512.1"/>
    </source>
</evidence>
<dbReference type="EMBL" id="SOHN01000017">
    <property type="protein sequence ID" value="TFD85512.1"/>
    <property type="molecule type" value="Genomic_DNA"/>
</dbReference>
<organism evidence="2 3">
    <name type="scientific">Cryobacterium serini</name>
    <dbReference type="NCBI Taxonomy" id="1259201"/>
    <lineage>
        <taxon>Bacteria</taxon>
        <taxon>Bacillati</taxon>
        <taxon>Actinomycetota</taxon>
        <taxon>Actinomycetes</taxon>
        <taxon>Micrococcales</taxon>
        <taxon>Microbacteriaceae</taxon>
        <taxon>Cryobacterium</taxon>
    </lineage>
</organism>
<dbReference type="RefSeq" id="WP_134530472.1">
    <property type="nucleotide sequence ID" value="NZ_SOHN01000017.1"/>
</dbReference>
<feature type="transmembrane region" description="Helical" evidence="1">
    <location>
        <begin position="102"/>
        <end position="123"/>
    </location>
</feature>
<evidence type="ECO:0000256" key="1">
    <source>
        <dbReference type="SAM" id="Phobius"/>
    </source>
</evidence>
<keyword evidence="1" id="KW-1133">Transmembrane helix</keyword>
<feature type="transmembrane region" description="Helical" evidence="1">
    <location>
        <begin position="37"/>
        <end position="60"/>
    </location>
</feature>
<reference evidence="2 3" key="1">
    <citation type="submission" date="2019-03" db="EMBL/GenBank/DDBJ databases">
        <title>Genomics of glacier-inhabiting Cryobacterium strains.</title>
        <authorList>
            <person name="Liu Q."/>
            <person name="Xin Y.-H."/>
        </authorList>
    </citation>
    <scope>NUCLEOTIDE SEQUENCE [LARGE SCALE GENOMIC DNA]</scope>
    <source>
        <strain evidence="2 3">Sr54</strain>
    </source>
</reference>
<feature type="transmembrane region" description="Helical" evidence="1">
    <location>
        <begin position="174"/>
        <end position="193"/>
    </location>
</feature>
<evidence type="ECO:0008006" key="4">
    <source>
        <dbReference type="Google" id="ProtNLM"/>
    </source>
</evidence>
<accession>A0A4V3IWH3</accession>
<evidence type="ECO:0000313" key="3">
    <source>
        <dbReference type="Proteomes" id="UP000297626"/>
    </source>
</evidence>
<feature type="transmembrane region" description="Helical" evidence="1">
    <location>
        <begin position="7"/>
        <end position="25"/>
    </location>
</feature>
<dbReference type="Proteomes" id="UP000297626">
    <property type="component" value="Unassembled WGS sequence"/>
</dbReference>
<comment type="caution">
    <text evidence="2">The sequence shown here is derived from an EMBL/GenBank/DDBJ whole genome shotgun (WGS) entry which is preliminary data.</text>
</comment>
<gene>
    <name evidence="2" type="ORF">E3T51_14455</name>
</gene>
<keyword evidence="1" id="KW-0472">Membrane</keyword>
<name>A0A4V3IWH3_9MICO</name>
<sequence length="224" mass="24227">MKYSVAAIRLSVAILGTVAILSTFFDTATRATINPFNFFGFFTMQSNIILVVVLLVAAVVSLSGGRQSRSSMLARGCATTYIVITGVVYNVLLAGLEGGVSLAWANSVLHIVLPLYAALDWVIFSDRSALPLNKIWVALVYPIVWIIVVTIRGATDGWVPYPFLDPAQGYGVVGLYALAIAVATVVFASIIWLTSRLHVVRNLTPEDGPETRSSEFGLHPIIQR</sequence>
<dbReference type="NCBIfam" id="NF038065">
    <property type="entry name" value="Pr6Pr"/>
    <property type="match status" value="1"/>
</dbReference>
<feature type="transmembrane region" description="Helical" evidence="1">
    <location>
        <begin position="135"/>
        <end position="154"/>
    </location>
</feature>
<keyword evidence="1" id="KW-0812">Transmembrane</keyword>
<dbReference type="InterPro" id="IPR049713">
    <property type="entry name" value="Pr6Pr-like"/>
</dbReference>
<dbReference type="AlphaFoldDB" id="A0A4V3IWH3"/>